<comment type="caution">
    <text evidence="1">The sequence shown here is derived from an EMBL/GenBank/DDBJ whole genome shotgun (WGS) entry which is preliminary data.</text>
</comment>
<reference evidence="1 2" key="1">
    <citation type="submission" date="2021-03" db="EMBL/GenBank/DDBJ databases">
        <authorList>
            <person name="King G.J."/>
            <person name="Bancroft I."/>
            <person name="Baten A."/>
            <person name="Bloomfield J."/>
            <person name="Borpatragohain P."/>
            <person name="He Z."/>
            <person name="Irish N."/>
            <person name="Irwin J."/>
            <person name="Liu K."/>
            <person name="Mauleon R.P."/>
            <person name="Moore J."/>
            <person name="Morris R."/>
            <person name="Ostergaard L."/>
            <person name="Wang B."/>
            <person name="Wells R."/>
        </authorList>
    </citation>
    <scope>NUCLEOTIDE SEQUENCE [LARGE SCALE GENOMIC DNA]</scope>
    <source>
        <strain evidence="1">R-o-18</strain>
        <tissue evidence="1">Leaf</tissue>
    </source>
</reference>
<feature type="non-terminal residue" evidence="1">
    <location>
        <position position="113"/>
    </location>
</feature>
<protein>
    <submittedName>
        <fullName evidence="1">Uncharacterized protein</fullName>
    </submittedName>
</protein>
<keyword evidence="2" id="KW-1185">Reference proteome</keyword>
<organism evidence="1 2">
    <name type="scientific">Brassica rapa subsp. trilocularis</name>
    <dbReference type="NCBI Taxonomy" id="1813537"/>
    <lineage>
        <taxon>Eukaryota</taxon>
        <taxon>Viridiplantae</taxon>
        <taxon>Streptophyta</taxon>
        <taxon>Embryophyta</taxon>
        <taxon>Tracheophyta</taxon>
        <taxon>Spermatophyta</taxon>
        <taxon>Magnoliopsida</taxon>
        <taxon>eudicotyledons</taxon>
        <taxon>Gunneridae</taxon>
        <taxon>Pentapetalae</taxon>
        <taxon>rosids</taxon>
        <taxon>malvids</taxon>
        <taxon>Brassicales</taxon>
        <taxon>Brassicaceae</taxon>
        <taxon>Brassiceae</taxon>
        <taxon>Brassica</taxon>
    </lineage>
</organism>
<sequence length="113" mass="12493">MPQKSNGKAASASTQSLSFTLLPVLVSFCICQVRVKIVVIEGFTFYQPTDFLSIVATVGLLCVSPTPRNSLQRGNSPFLLNWLPKEFVSVISLKDHQSLISFISTIRLRFVAM</sequence>
<evidence type="ECO:0000313" key="1">
    <source>
        <dbReference type="EMBL" id="KAG5405833.1"/>
    </source>
</evidence>
<name>A0ABQ7N4J1_BRACM</name>
<accession>A0ABQ7N4J1</accession>
<dbReference type="Proteomes" id="UP000823674">
    <property type="component" value="Chromosome A03"/>
</dbReference>
<dbReference type="EMBL" id="JADBGQ010000003">
    <property type="protein sequence ID" value="KAG5405833.1"/>
    <property type="molecule type" value="Genomic_DNA"/>
</dbReference>
<gene>
    <name evidence="1" type="primary">A03p041970.1_BraROA</name>
    <name evidence="1" type="ORF">IGI04_011952</name>
</gene>
<proteinExistence type="predicted"/>
<evidence type="ECO:0000313" key="2">
    <source>
        <dbReference type="Proteomes" id="UP000823674"/>
    </source>
</evidence>